<feature type="compositionally biased region" description="Low complexity" evidence="1">
    <location>
        <begin position="104"/>
        <end position="138"/>
    </location>
</feature>
<keyword evidence="4" id="KW-1185">Reference proteome</keyword>
<name>A0A8T0TW36_PANVG</name>
<gene>
    <name evidence="3" type="ORF">PVAP13_3NG141846</name>
</gene>
<reference evidence="3" key="1">
    <citation type="submission" date="2020-05" db="EMBL/GenBank/DDBJ databases">
        <title>WGS assembly of Panicum virgatum.</title>
        <authorList>
            <person name="Lovell J.T."/>
            <person name="Jenkins J."/>
            <person name="Shu S."/>
            <person name="Juenger T.E."/>
            <person name="Schmutz J."/>
        </authorList>
    </citation>
    <scope>NUCLEOTIDE SEQUENCE</scope>
    <source>
        <strain evidence="3">AP13</strain>
    </source>
</reference>
<sequence>MDMEMEKKDASSALQRSLSAVTYCCGACGYDLRLRSSDRNTAGIVGGGYGRAARRGVVAFDAIDDARFCCVDEFCCVDVHARRLFVRRIRLLCRNAAPPSASATTTAAAAPTAASPRATTSGSAPSSLWPTPTAATARPPRRPRRRTVPDGFPVLPSVRSPRREDSCLVLLLSSDAFAAVFSLQVAVARGFVRKQLSRLHLKKCTNWWCPFLPPLPIFFVIFYLKEKGFVCRS</sequence>
<dbReference type="PANTHER" id="PTHR33674:SF2">
    <property type="entry name" value="OS05G0126800 PROTEIN"/>
    <property type="match status" value="1"/>
</dbReference>
<dbReference type="PANTHER" id="PTHR33674">
    <property type="entry name" value="METHIONINE-S-OXIDE REDUCTASE"/>
    <property type="match status" value="1"/>
</dbReference>
<keyword evidence="2" id="KW-1133">Transmembrane helix</keyword>
<evidence type="ECO:0000313" key="3">
    <source>
        <dbReference type="EMBL" id="KAG2616151.1"/>
    </source>
</evidence>
<feature type="transmembrane region" description="Helical" evidence="2">
    <location>
        <begin position="207"/>
        <end position="224"/>
    </location>
</feature>
<proteinExistence type="predicted"/>
<feature type="transmembrane region" description="Helical" evidence="2">
    <location>
        <begin position="167"/>
        <end position="187"/>
    </location>
</feature>
<evidence type="ECO:0000256" key="2">
    <source>
        <dbReference type="SAM" id="Phobius"/>
    </source>
</evidence>
<dbReference type="InterPro" id="IPR045282">
    <property type="entry name" value="At4g08330-like"/>
</dbReference>
<feature type="region of interest" description="Disordered" evidence="1">
    <location>
        <begin position="104"/>
        <end position="150"/>
    </location>
</feature>
<protein>
    <submittedName>
        <fullName evidence="3">Uncharacterized protein</fullName>
    </submittedName>
</protein>
<keyword evidence="2" id="KW-0472">Membrane</keyword>
<dbReference type="AlphaFoldDB" id="A0A8T0TW36"/>
<dbReference type="Proteomes" id="UP000823388">
    <property type="component" value="Chromosome 3N"/>
</dbReference>
<accession>A0A8T0TW36</accession>
<dbReference type="Pfam" id="PF24046">
    <property type="entry name" value="At4g08330"/>
    <property type="match status" value="1"/>
</dbReference>
<evidence type="ECO:0000256" key="1">
    <source>
        <dbReference type="SAM" id="MobiDB-lite"/>
    </source>
</evidence>
<keyword evidence="2" id="KW-0812">Transmembrane</keyword>
<comment type="caution">
    <text evidence="3">The sequence shown here is derived from an EMBL/GenBank/DDBJ whole genome shotgun (WGS) entry which is preliminary data.</text>
</comment>
<dbReference type="EMBL" id="CM029042">
    <property type="protein sequence ID" value="KAG2616151.1"/>
    <property type="molecule type" value="Genomic_DNA"/>
</dbReference>
<organism evidence="3 4">
    <name type="scientific">Panicum virgatum</name>
    <name type="common">Blackwell switchgrass</name>
    <dbReference type="NCBI Taxonomy" id="38727"/>
    <lineage>
        <taxon>Eukaryota</taxon>
        <taxon>Viridiplantae</taxon>
        <taxon>Streptophyta</taxon>
        <taxon>Embryophyta</taxon>
        <taxon>Tracheophyta</taxon>
        <taxon>Spermatophyta</taxon>
        <taxon>Magnoliopsida</taxon>
        <taxon>Liliopsida</taxon>
        <taxon>Poales</taxon>
        <taxon>Poaceae</taxon>
        <taxon>PACMAD clade</taxon>
        <taxon>Panicoideae</taxon>
        <taxon>Panicodae</taxon>
        <taxon>Paniceae</taxon>
        <taxon>Panicinae</taxon>
        <taxon>Panicum</taxon>
        <taxon>Panicum sect. Hiantes</taxon>
    </lineage>
</organism>
<evidence type="ECO:0000313" key="4">
    <source>
        <dbReference type="Proteomes" id="UP000823388"/>
    </source>
</evidence>